<reference evidence="1 2" key="1">
    <citation type="submission" date="2021-01" db="EMBL/GenBank/DDBJ databases">
        <title>Whole genome shotgun sequence of Asanoa iriomotensis NBRC 100142.</title>
        <authorList>
            <person name="Komaki H."/>
            <person name="Tamura T."/>
        </authorList>
    </citation>
    <scope>NUCLEOTIDE SEQUENCE [LARGE SCALE GENOMIC DNA]</scope>
    <source>
        <strain evidence="1 2">NBRC 100142</strain>
    </source>
</reference>
<evidence type="ECO:0008006" key="3">
    <source>
        <dbReference type="Google" id="ProtNLM"/>
    </source>
</evidence>
<comment type="caution">
    <text evidence="1">The sequence shown here is derived from an EMBL/GenBank/DDBJ whole genome shotgun (WGS) entry which is preliminary data.</text>
</comment>
<proteinExistence type="predicted"/>
<protein>
    <recommendedName>
        <fullName evidence="3">DUF4240 domain-containing protein</fullName>
    </recommendedName>
</protein>
<keyword evidence="2" id="KW-1185">Reference proteome</keyword>
<dbReference type="Proteomes" id="UP000624325">
    <property type="component" value="Unassembled WGS sequence"/>
</dbReference>
<name>A0ABQ4C1N4_9ACTN</name>
<organism evidence="1 2">
    <name type="scientific">Asanoa iriomotensis</name>
    <dbReference type="NCBI Taxonomy" id="234613"/>
    <lineage>
        <taxon>Bacteria</taxon>
        <taxon>Bacillati</taxon>
        <taxon>Actinomycetota</taxon>
        <taxon>Actinomycetes</taxon>
        <taxon>Micromonosporales</taxon>
        <taxon>Micromonosporaceae</taxon>
        <taxon>Asanoa</taxon>
    </lineage>
</organism>
<gene>
    <name evidence="1" type="ORF">Air01nite_27850</name>
</gene>
<sequence length="146" mass="16608">MNAEDRLWSMIEAAWARLGSQAAADRTALIRRTPDPDEDPDYAAVERWLDPLLDLLCGDCDTLSDEQLRDLDQMLELKLADLDRPEIHEVVEGSYDGFLYRRGFIVALGREFHAAVLADAEMAVYDAECAELCFLFNQVLDERLAR</sequence>
<dbReference type="RefSeq" id="WP_203702583.1">
    <property type="nucleotide sequence ID" value="NZ_BAAALU010000001.1"/>
</dbReference>
<accession>A0ABQ4C1N4</accession>
<dbReference type="EMBL" id="BONC01000016">
    <property type="protein sequence ID" value="GIF56690.1"/>
    <property type="molecule type" value="Genomic_DNA"/>
</dbReference>
<evidence type="ECO:0000313" key="2">
    <source>
        <dbReference type="Proteomes" id="UP000624325"/>
    </source>
</evidence>
<evidence type="ECO:0000313" key="1">
    <source>
        <dbReference type="EMBL" id="GIF56690.1"/>
    </source>
</evidence>